<dbReference type="GO" id="GO:0005901">
    <property type="term" value="C:caveola"/>
    <property type="evidence" value="ECO:0007669"/>
    <property type="project" value="UniProtKB-SubCell"/>
</dbReference>
<protein>
    <recommendedName>
        <fullName evidence="11">Scavenger receptor class B member 1</fullName>
    </recommendedName>
    <alternativeName>
        <fullName evidence="12">SR-BI</fullName>
    </alternativeName>
</protein>
<dbReference type="Proteomes" id="UP000015104">
    <property type="component" value="Unassembled WGS sequence"/>
</dbReference>
<sequence>MAKFGLAIGIISILLGIISYFSLPSIVLRQIHKRLVLREGSETYENWKQVPVPVYNRYYFFNIQNAAEVERYGAKPELVEVGPFTYRVLLSKHDITHNQANATVTYKERRTWIFIRNQSIGDESTMISTLNTPLAMTLSWLQQASPAVRLVVGVTLDTTSQGFFINRTVKQLLFEGYPDVLTTFGPLLRPELPSAYNGRFGFFYPKNNTDDGVYRVHTGEDDINLLNVLESHNGANALRYWSSAECNSFSGSTKSEVRPPLKPTTRELRMFNAEICRVLKLVKSQSHLTPHGIHAERFVLDSSFYSNSVDYPPNSCYDIKRPARPPSILSIRSSYLLRMDPLPSGIMDLGPCKYGAPIYLSNPHFLDADPIYASTVEGLKPNRSKHSFWIDVEPTTGSTIGIAARVQLNVAVSTGQASIRFRNVPEIIFPILWSEYTSALTPHLVDKLLIVQWIPAASAKISLFLFCTFALLVFTVVLGIHTFRVLRDNKDPKAMKAVKALKSIVRIKSDANDSTEVTPNNGTTETTEVKPEEHVSVSFKKSLTQSLETSKLSLPSAPYDTFSLANEVPNTPPRRYKSNKLSNKSSSDEKYKSPHQKF</sequence>
<keyword evidence="4" id="KW-1003">Cell membrane</keyword>
<comment type="similarity">
    <text evidence="3">Belongs to the CD36 family.</text>
</comment>
<gene>
    <name evidence="15" type="primary">107364934</name>
</gene>
<feature type="region of interest" description="Disordered" evidence="13">
    <location>
        <begin position="554"/>
        <end position="598"/>
    </location>
</feature>
<proteinExistence type="inferred from homology"/>
<keyword evidence="7 14" id="KW-0472">Membrane</keyword>
<evidence type="ECO:0000256" key="8">
    <source>
        <dbReference type="ARBA" id="ARBA00023157"/>
    </source>
</evidence>
<dbReference type="InterPro" id="IPR002159">
    <property type="entry name" value="CD36_fam"/>
</dbReference>
<evidence type="ECO:0000256" key="7">
    <source>
        <dbReference type="ARBA" id="ARBA00023136"/>
    </source>
</evidence>
<evidence type="ECO:0000256" key="13">
    <source>
        <dbReference type="SAM" id="MobiDB-lite"/>
    </source>
</evidence>
<evidence type="ECO:0000256" key="14">
    <source>
        <dbReference type="SAM" id="Phobius"/>
    </source>
</evidence>
<keyword evidence="16" id="KW-1185">Reference proteome</keyword>
<dbReference type="OrthoDB" id="514335at2759"/>
<evidence type="ECO:0000256" key="3">
    <source>
        <dbReference type="ARBA" id="ARBA00010532"/>
    </source>
</evidence>
<dbReference type="GO" id="GO:0005737">
    <property type="term" value="C:cytoplasm"/>
    <property type="evidence" value="ECO:0007669"/>
    <property type="project" value="TreeGrafter"/>
</dbReference>
<reference evidence="16" key="1">
    <citation type="submission" date="2011-08" db="EMBL/GenBank/DDBJ databases">
        <authorList>
            <person name="Rombauts S."/>
        </authorList>
    </citation>
    <scope>NUCLEOTIDE SEQUENCE</scope>
    <source>
        <strain evidence="16">London</strain>
    </source>
</reference>
<evidence type="ECO:0000256" key="9">
    <source>
        <dbReference type="ARBA" id="ARBA00023170"/>
    </source>
</evidence>
<keyword evidence="6 14" id="KW-1133">Transmembrane helix</keyword>
<keyword evidence="10" id="KW-0325">Glycoprotein</keyword>
<dbReference type="Pfam" id="PF01130">
    <property type="entry name" value="CD36"/>
    <property type="match status" value="1"/>
</dbReference>
<dbReference type="EnsemblMetazoa" id="tetur13g00340.1">
    <property type="protein sequence ID" value="tetur13g00340.1"/>
    <property type="gene ID" value="tetur13g00340"/>
</dbReference>
<dbReference type="PRINTS" id="PR01609">
    <property type="entry name" value="CD36FAMILY"/>
</dbReference>
<feature type="region of interest" description="Disordered" evidence="13">
    <location>
        <begin position="512"/>
        <end position="533"/>
    </location>
</feature>
<feature type="compositionally biased region" description="Polar residues" evidence="13">
    <location>
        <begin position="512"/>
        <end position="526"/>
    </location>
</feature>
<dbReference type="HOGENOM" id="CLU_019853_2_1_1"/>
<evidence type="ECO:0000256" key="6">
    <source>
        <dbReference type="ARBA" id="ARBA00022989"/>
    </source>
</evidence>
<evidence type="ECO:0000256" key="1">
    <source>
        <dbReference type="ARBA" id="ARBA00004189"/>
    </source>
</evidence>
<organism evidence="15 16">
    <name type="scientific">Tetranychus urticae</name>
    <name type="common">Two-spotted spider mite</name>
    <dbReference type="NCBI Taxonomy" id="32264"/>
    <lineage>
        <taxon>Eukaryota</taxon>
        <taxon>Metazoa</taxon>
        <taxon>Ecdysozoa</taxon>
        <taxon>Arthropoda</taxon>
        <taxon>Chelicerata</taxon>
        <taxon>Arachnida</taxon>
        <taxon>Acari</taxon>
        <taxon>Acariformes</taxon>
        <taxon>Trombidiformes</taxon>
        <taxon>Prostigmata</taxon>
        <taxon>Eleutherengona</taxon>
        <taxon>Raphignathae</taxon>
        <taxon>Tetranychoidea</taxon>
        <taxon>Tetranychidae</taxon>
        <taxon>Tetranychus</taxon>
    </lineage>
</organism>
<accession>T1KJL1</accession>
<feature type="transmembrane region" description="Helical" evidence="14">
    <location>
        <begin position="6"/>
        <end position="28"/>
    </location>
</feature>
<evidence type="ECO:0000256" key="5">
    <source>
        <dbReference type="ARBA" id="ARBA00022692"/>
    </source>
</evidence>
<dbReference type="KEGG" id="tut:107364934"/>
<dbReference type="OMA" id="YMADPHY"/>
<feature type="transmembrane region" description="Helical" evidence="14">
    <location>
        <begin position="463"/>
        <end position="483"/>
    </location>
</feature>
<dbReference type="eggNOG" id="KOG3776">
    <property type="taxonomic scope" value="Eukaryota"/>
</dbReference>
<keyword evidence="9" id="KW-0675">Receptor</keyword>
<reference evidence="15" key="2">
    <citation type="submission" date="2015-06" db="UniProtKB">
        <authorList>
            <consortium name="EnsemblMetazoa"/>
        </authorList>
    </citation>
    <scope>IDENTIFICATION</scope>
</reference>
<evidence type="ECO:0000313" key="15">
    <source>
        <dbReference type="EnsemblMetazoa" id="tetur13g00340.1"/>
    </source>
</evidence>
<evidence type="ECO:0000256" key="12">
    <source>
        <dbReference type="ARBA" id="ARBA00042244"/>
    </source>
</evidence>
<evidence type="ECO:0000256" key="2">
    <source>
        <dbReference type="ARBA" id="ARBA00004651"/>
    </source>
</evidence>
<dbReference type="PANTHER" id="PTHR11923:SF110">
    <property type="entry name" value="SCAVENGER RECEPTOR CLASS B MEMBER 1"/>
    <property type="match status" value="1"/>
</dbReference>
<evidence type="ECO:0000256" key="11">
    <source>
        <dbReference type="ARBA" id="ARBA00040821"/>
    </source>
</evidence>
<dbReference type="EMBL" id="CAEY01000163">
    <property type="status" value="NOT_ANNOTATED_CDS"/>
    <property type="molecule type" value="Genomic_DNA"/>
</dbReference>
<evidence type="ECO:0000256" key="4">
    <source>
        <dbReference type="ARBA" id="ARBA00022475"/>
    </source>
</evidence>
<keyword evidence="8" id="KW-1015">Disulfide bond</keyword>
<comment type="subcellular location">
    <subcellularLocation>
        <location evidence="2">Cell membrane</location>
        <topology evidence="2">Multi-pass membrane protein</topology>
    </subcellularLocation>
    <subcellularLocation>
        <location evidence="1">Membrane</location>
        <location evidence="1">Caveola</location>
        <topology evidence="1">Multi-pass membrane protein</topology>
    </subcellularLocation>
</comment>
<evidence type="ECO:0000313" key="16">
    <source>
        <dbReference type="Proteomes" id="UP000015104"/>
    </source>
</evidence>
<keyword evidence="5 14" id="KW-0812">Transmembrane</keyword>
<evidence type="ECO:0000256" key="10">
    <source>
        <dbReference type="ARBA" id="ARBA00023180"/>
    </source>
</evidence>
<dbReference type="AlphaFoldDB" id="T1KJL1"/>
<dbReference type="GO" id="GO:0005044">
    <property type="term" value="F:scavenger receptor activity"/>
    <property type="evidence" value="ECO:0007669"/>
    <property type="project" value="TreeGrafter"/>
</dbReference>
<name>T1KJL1_TETUR</name>
<dbReference type="PANTHER" id="PTHR11923">
    <property type="entry name" value="SCAVENGER RECEPTOR CLASS B TYPE-1 SR-B1"/>
    <property type="match status" value="1"/>
</dbReference>